<reference evidence="3" key="1">
    <citation type="submission" date="2013-07" db="EMBL/GenBank/DDBJ databases">
        <title>The Genome Sequence of Cryptococcus bestiolae CBS10118.</title>
        <authorList>
            <consortium name="The Broad Institute Genome Sequencing Platform"/>
            <person name="Cuomo C."/>
            <person name="Litvintseva A."/>
            <person name="Chen Y."/>
            <person name="Heitman J."/>
            <person name="Sun S."/>
            <person name="Springer D."/>
            <person name="Dromer F."/>
            <person name="Young S.K."/>
            <person name="Zeng Q."/>
            <person name="Gargeya S."/>
            <person name="Fitzgerald M."/>
            <person name="Abouelleil A."/>
            <person name="Alvarado L."/>
            <person name="Berlin A.M."/>
            <person name="Chapman S.B."/>
            <person name="Dewar J."/>
            <person name="Goldberg J."/>
            <person name="Griggs A."/>
            <person name="Gujja S."/>
            <person name="Hansen M."/>
            <person name="Howarth C."/>
            <person name="Imamovic A."/>
            <person name="Larimer J."/>
            <person name="McCowan C."/>
            <person name="Murphy C."/>
            <person name="Pearson M."/>
            <person name="Priest M."/>
            <person name="Roberts A."/>
            <person name="Saif S."/>
            <person name="Shea T."/>
            <person name="Sykes S."/>
            <person name="Wortman J."/>
            <person name="Nusbaum C."/>
            <person name="Birren B."/>
        </authorList>
    </citation>
    <scope>NUCLEOTIDE SEQUENCE [LARGE SCALE GENOMIC DNA]</scope>
    <source>
        <strain evidence="3">CBS 10118</strain>
    </source>
</reference>
<feature type="compositionally biased region" description="Basic and acidic residues" evidence="1">
    <location>
        <begin position="128"/>
        <end position="145"/>
    </location>
</feature>
<dbReference type="VEuPathDB" id="FungiDB:I302_04972"/>
<dbReference type="KEGG" id="kbi:30209371"/>
<proteinExistence type="predicted"/>
<dbReference type="EMBL" id="KI894021">
    <property type="protein sequence ID" value="OCF25162.1"/>
    <property type="molecule type" value="Genomic_DNA"/>
</dbReference>
<keyword evidence="2" id="KW-0732">Signal</keyword>
<evidence type="ECO:0000256" key="1">
    <source>
        <dbReference type="SAM" id="MobiDB-lite"/>
    </source>
</evidence>
<feature type="signal peptide" evidence="2">
    <location>
        <begin position="1"/>
        <end position="21"/>
    </location>
</feature>
<reference evidence="3" key="3">
    <citation type="submission" date="2014-01" db="EMBL/GenBank/DDBJ databases">
        <title>Evolution of pathogenesis and genome organization in the Tremellales.</title>
        <authorList>
            <person name="Cuomo C."/>
            <person name="Litvintseva A."/>
            <person name="Heitman J."/>
            <person name="Chen Y."/>
            <person name="Sun S."/>
            <person name="Springer D."/>
            <person name="Dromer F."/>
            <person name="Young S."/>
            <person name="Zeng Q."/>
            <person name="Chapman S."/>
            <person name="Gujja S."/>
            <person name="Saif S."/>
            <person name="Birren B."/>
        </authorList>
    </citation>
    <scope>NUCLEOTIDE SEQUENCE</scope>
    <source>
        <strain evidence="3">CBS 10118</strain>
    </source>
</reference>
<protein>
    <submittedName>
        <fullName evidence="3">Uncharacterized protein</fullName>
    </submittedName>
</protein>
<evidence type="ECO:0000313" key="4">
    <source>
        <dbReference type="EMBL" id="WVW83827.1"/>
    </source>
</evidence>
<dbReference type="Proteomes" id="UP000092730">
    <property type="component" value="Chromosome 4"/>
</dbReference>
<evidence type="ECO:0000313" key="5">
    <source>
        <dbReference type="Proteomes" id="UP000092730"/>
    </source>
</evidence>
<dbReference type="AlphaFoldDB" id="A0A1B9G2A5"/>
<feature type="region of interest" description="Disordered" evidence="1">
    <location>
        <begin position="105"/>
        <end position="145"/>
    </location>
</feature>
<sequence length="215" mass="24248">MRSFLSLLIPLFATLNHLLLADYVDIVIDSERPQASTLDKYAADHPDTYDFIAKTLDGRIIIQIRFENDTLGAEGYFTETPALLADLDHVQESILSLISSQGASHQFGSDGHRPTLQSAQSWRYGDPANEKRDLEDRHERPDDKIDPLTKRGVTCGRYCNTRFNCIERGCRRCNYAGGFLRWHKVCLRPPTAAVIEHIISHDILAAQPVNATEPE</sequence>
<evidence type="ECO:0000313" key="3">
    <source>
        <dbReference type="EMBL" id="OCF25162.1"/>
    </source>
</evidence>
<keyword evidence="5" id="KW-1185">Reference proteome</keyword>
<reference evidence="4" key="2">
    <citation type="submission" date="2013-07" db="EMBL/GenBank/DDBJ databases">
        <authorList>
            <consortium name="The Broad Institute Genome Sequencing Platform"/>
            <person name="Cuomo C."/>
            <person name="Litvintseva A."/>
            <person name="Chen Y."/>
            <person name="Heitman J."/>
            <person name="Sun S."/>
            <person name="Springer D."/>
            <person name="Dromer F."/>
            <person name="Young S.K."/>
            <person name="Zeng Q."/>
            <person name="Gargeya S."/>
            <person name="Fitzgerald M."/>
            <person name="Abouelleil A."/>
            <person name="Alvarado L."/>
            <person name="Berlin A.M."/>
            <person name="Chapman S.B."/>
            <person name="Dewar J."/>
            <person name="Goldberg J."/>
            <person name="Griggs A."/>
            <person name="Gujja S."/>
            <person name="Hansen M."/>
            <person name="Howarth C."/>
            <person name="Imamovic A."/>
            <person name="Larimer J."/>
            <person name="McCowan C."/>
            <person name="Murphy C."/>
            <person name="Pearson M."/>
            <person name="Priest M."/>
            <person name="Roberts A."/>
            <person name="Saif S."/>
            <person name="Shea T."/>
            <person name="Sykes S."/>
            <person name="Wortman J."/>
            <person name="Nusbaum C."/>
            <person name="Birren B."/>
        </authorList>
    </citation>
    <scope>NUCLEOTIDE SEQUENCE</scope>
    <source>
        <strain evidence="4">CBS 10118</strain>
    </source>
</reference>
<gene>
    <name evidence="3" type="ORF">I302_04972</name>
    <name evidence="4" type="ORF">I302_105848</name>
</gene>
<dbReference type="EMBL" id="CP144544">
    <property type="protein sequence ID" value="WVW83827.1"/>
    <property type="molecule type" value="Genomic_DNA"/>
</dbReference>
<accession>A0A1B9G2A5</accession>
<evidence type="ECO:0000256" key="2">
    <source>
        <dbReference type="SAM" id="SignalP"/>
    </source>
</evidence>
<dbReference type="RefSeq" id="XP_019046232.1">
    <property type="nucleotide sequence ID" value="XM_019191602.1"/>
</dbReference>
<organism evidence="3">
    <name type="scientific">Kwoniella bestiolae CBS 10118</name>
    <dbReference type="NCBI Taxonomy" id="1296100"/>
    <lineage>
        <taxon>Eukaryota</taxon>
        <taxon>Fungi</taxon>
        <taxon>Dikarya</taxon>
        <taxon>Basidiomycota</taxon>
        <taxon>Agaricomycotina</taxon>
        <taxon>Tremellomycetes</taxon>
        <taxon>Tremellales</taxon>
        <taxon>Cryptococcaceae</taxon>
        <taxon>Kwoniella</taxon>
    </lineage>
</organism>
<feature type="chain" id="PRO_5042334779" evidence="2">
    <location>
        <begin position="22"/>
        <end position="215"/>
    </location>
</feature>
<dbReference type="GeneID" id="30209371"/>
<reference evidence="4" key="4">
    <citation type="submission" date="2024-02" db="EMBL/GenBank/DDBJ databases">
        <title>Comparative genomics of Cryptococcus and Kwoniella reveals pathogenesis evolution and contrasting modes of karyotype evolution via chromosome fusion or intercentromeric recombination.</title>
        <authorList>
            <person name="Coelho M.A."/>
            <person name="David-Palma M."/>
            <person name="Shea T."/>
            <person name="Bowers K."/>
            <person name="McGinley-Smith S."/>
            <person name="Mohammad A.W."/>
            <person name="Gnirke A."/>
            <person name="Yurkov A.M."/>
            <person name="Nowrousian M."/>
            <person name="Sun S."/>
            <person name="Cuomo C.A."/>
            <person name="Heitman J."/>
        </authorList>
    </citation>
    <scope>NUCLEOTIDE SEQUENCE</scope>
    <source>
        <strain evidence="4">CBS 10118</strain>
    </source>
</reference>
<name>A0A1B9G2A5_9TREE</name>